<dbReference type="GO" id="GO:0003677">
    <property type="term" value="F:DNA binding"/>
    <property type="evidence" value="ECO:0007669"/>
    <property type="project" value="InterPro"/>
</dbReference>
<evidence type="ECO:0000313" key="2">
    <source>
        <dbReference type="EMBL" id="SHF03650.1"/>
    </source>
</evidence>
<organism evidence="2 3">
    <name type="scientific">Lactonifactor longoviformis DSM 17459</name>
    <dbReference type="NCBI Taxonomy" id="1122155"/>
    <lineage>
        <taxon>Bacteria</taxon>
        <taxon>Bacillati</taxon>
        <taxon>Bacillota</taxon>
        <taxon>Clostridia</taxon>
        <taxon>Eubacteriales</taxon>
        <taxon>Clostridiaceae</taxon>
        <taxon>Lactonifactor</taxon>
    </lineage>
</organism>
<dbReference type="RefSeq" id="WP_072851876.1">
    <property type="nucleotide sequence ID" value="NZ_FQVI01000011.1"/>
</dbReference>
<dbReference type="InterPro" id="IPR010982">
    <property type="entry name" value="Lambda_DNA-bd_dom_sf"/>
</dbReference>
<feature type="domain" description="HTH cro/C1-type" evidence="1">
    <location>
        <begin position="15"/>
        <end position="75"/>
    </location>
</feature>
<evidence type="ECO:0000313" key="3">
    <source>
        <dbReference type="Proteomes" id="UP000184245"/>
    </source>
</evidence>
<dbReference type="PROSITE" id="PS50943">
    <property type="entry name" value="HTH_CROC1"/>
    <property type="match status" value="1"/>
</dbReference>
<dbReference type="Pfam" id="PF13560">
    <property type="entry name" value="HTH_31"/>
    <property type="match status" value="1"/>
</dbReference>
<protein>
    <submittedName>
        <fullName evidence="2">Helix-turn-helix domain-containing protein</fullName>
    </submittedName>
</protein>
<dbReference type="InterPro" id="IPR001387">
    <property type="entry name" value="Cro/C1-type_HTH"/>
</dbReference>
<dbReference type="OrthoDB" id="199610at2"/>
<dbReference type="SUPFAM" id="SSF47413">
    <property type="entry name" value="lambda repressor-like DNA-binding domains"/>
    <property type="match status" value="1"/>
</dbReference>
<dbReference type="Proteomes" id="UP000184245">
    <property type="component" value="Unassembled WGS sequence"/>
</dbReference>
<dbReference type="Gene3D" id="1.10.260.40">
    <property type="entry name" value="lambda repressor-like DNA-binding domains"/>
    <property type="match status" value="1"/>
</dbReference>
<dbReference type="EMBL" id="FQVI01000011">
    <property type="protein sequence ID" value="SHF03650.1"/>
    <property type="molecule type" value="Genomic_DNA"/>
</dbReference>
<gene>
    <name evidence="2" type="ORF">SAMN02745158_02319</name>
</gene>
<dbReference type="STRING" id="1122155.SAMN02745158_02319"/>
<proteinExistence type="predicted"/>
<accession>A0A1M4YD33</accession>
<dbReference type="SMART" id="SM00530">
    <property type="entry name" value="HTH_XRE"/>
    <property type="match status" value="1"/>
</dbReference>
<reference evidence="2 3" key="1">
    <citation type="submission" date="2016-11" db="EMBL/GenBank/DDBJ databases">
        <authorList>
            <person name="Jaros S."/>
            <person name="Januszkiewicz K."/>
            <person name="Wedrychowicz H."/>
        </authorList>
    </citation>
    <scope>NUCLEOTIDE SEQUENCE [LARGE SCALE GENOMIC DNA]</scope>
    <source>
        <strain evidence="2 3">DSM 17459</strain>
    </source>
</reference>
<evidence type="ECO:0000259" key="1">
    <source>
        <dbReference type="PROSITE" id="PS50943"/>
    </source>
</evidence>
<name>A0A1M4YD33_9CLOT</name>
<sequence length="81" mass="9472">MQKLKSGEMNIGNNLRMLRKRSNLTQDMLIAQLDTNFGIRITRSKYSRYETGELNVPIQLLVALHKLYKCSYDEFFEGLDV</sequence>
<keyword evidence="3" id="KW-1185">Reference proteome</keyword>
<dbReference type="CDD" id="cd00093">
    <property type="entry name" value="HTH_XRE"/>
    <property type="match status" value="1"/>
</dbReference>
<dbReference type="AlphaFoldDB" id="A0A1M4YD33"/>